<organism evidence="2 3">
    <name type="scientific">Lentzea roselyniae</name>
    <dbReference type="NCBI Taxonomy" id="531940"/>
    <lineage>
        <taxon>Bacteria</taxon>
        <taxon>Bacillati</taxon>
        <taxon>Actinomycetota</taxon>
        <taxon>Actinomycetes</taxon>
        <taxon>Pseudonocardiales</taxon>
        <taxon>Pseudonocardiaceae</taxon>
        <taxon>Lentzea</taxon>
    </lineage>
</organism>
<sequence length="433" mass="42021">MSGGQLTDWYFEGWSNEKLADEVQKLTTGSGELARQFASASDVLRDLAGSLQDVDKVLREQLKALGIEWGGAAGEKGQETTKVTAEGFDDAGQATVGNSDAMARQGESTTTARHNSPNSETLRGDTEKNLFDKGVGLVGIETDHAAEVEATNRARQQAIDSLNGYKENSQSAIDSFRTPNQPPDIVVASAAAPTAVGPAVPGTGGGTPGIHGGPGFTGTGSPGSPGVPVGPTPSIPGNTTGVMPGTTTNPIAAGTGLPKPFPSALPIGIAAAGAAATGLAGAATTARGAQVVGGGRGPSQAPKTSIAPTGPKGAPSTIGAGKGGPGGGPGGPGGPGTPGGTGVAGKGPGGAMTPGGATGVGPEANRPGATAAKGGVAGKGGAGSLMSPAAGAAKGEGEEDGEHVRKYGVDSDDVFGDERMVVQSVIGEDPKDK</sequence>
<dbReference type="EMBL" id="BAABBE010000006">
    <property type="protein sequence ID" value="GAA3636880.1"/>
    <property type="molecule type" value="Genomic_DNA"/>
</dbReference>
<gene>
    <name evidence="2" type="ORF">GCM10022267_24250</name>
</gene>
<feature type="compositionally biased region" description="Polar residues" evidence="1">
    <location>
        <begin position="106"/>
        <end position="121"/>
    </location>
</feature>
<feature type="compositionally biased region" description="Gly residues" evidence="1">
    <location>
        <begin position="320"/>
        <end position="359"/>
    </location>
</feature>
<dbReference type="Proteomes" id="UP001500711">
    <property type="component" value="Unassembled WGS sequence"/>
</dbReference>
<dbReference type="Gene3D" id="1.20.1260.20">
    <property type="entry name" value="PPE superfamily"/>
    <property type="match status" value="1"/>
</dbReference>
<protein>
    <recommendedName>
        <fullName evidence="4">PPE family protein</fullName>
    </recommendedName>
</protein>
<evidence type="ECO:0000313" key="3">
    <source>
        <dbReference type="Proteomes" id="UP001500711"/>
    </source>
</evidence>
<feature type="compositionally biased region" description="Polar residues" evidence="1">
    <location>
        <begin position="238"/>
        <end position="250"/>
    </location>
</feature>
<evidence type="ECO:0000313" key="2">
    <source>
        <dbReference type="EMBL" id="GAA3636880.1"/>
    </source>
</evidence>
<evidence type="ECO:0008006" key="4">
    <source>
        <dbReference type="Google" id="ProtNLM"/>
    </source>
</evidence>
<reference evidence="3" key="1">
    <citation type="journal article" date="2019" name="Int. J. Syst. Evol. Microbiol.">
        <title>The Global Catalogue of Microorganisms (GCM) 10K type strain sequencing project: providing services to taxonomists for standard genome sequencing and annotation.</title>
        <authorList>
            <consortium name="The Broad Institute Genomics Platform"/>
            <consortium name="The Broad Institute Genome Sequencing Center for Infectious Disease"/>
            <person name="Wu L."/>
            <person name="Ma J."/>
        </authorList>
    </citation>
    <scope>NUCLEOTIDE SEQUENCE [LARGE SCALE GENOMIC DNA]</scope>
    <source>
        <strain evidence="3">JCM 17494</strain>
    </source>
</reference>
<feature type="compositionally biased region" description="Gly residues" evidence="1">
    <location>
        <begin position="202"/>
        <end position="223"/>
    </location>
</feature>
<feature type="region of interest" description="Disordered" evidence="1">
    <location>
        <begin position="91"/>
        <end position="128"/>
    </location>
</feature>
<proteinExistence type="predicted"/>
<feature type="region of interest" description="Disordered" evidence="1">
    <location>
        <begin position="290"/>
        <end position="411"/>
    </location>
</feature>
<name>A0ABP7APW4_9PSEU</name>
<evidence type="ECO:0000256" key="1">
    <source>
        <dbReference type="SAM" id="MobiDB-lite"/>
    </source>
</evidence>
<dbReference type="InterPro" id="IPR038332">
    <property type="entry name" value="PPE_sf"/>
</dbReference>
<accession>A0ABP7APW4</accession>
<feature type="region of interest" description="Disordered" evidence="1">
    <location>
        <begin position="197"/>
        <end position="255"/>
    </location>
</feature>
<dbReference type="RefSeq" id="WP_346129717.1">
    <property type="nucleotide sequence ID" value="NZ_BAABBE010000006.1"/>
</dbReference>
<comment type="caution">
    <text evidence="2">The sequence shown here is derived from an EMBL/GenBank/DDBJ whole genome shotgun (WGS) entry which is preliminary data.</text>
</comment>
<keyword evidence="3" id="KW-1185">Reference proteome</keyword>